<dbReference type="EMBL" id="CALNXK010000060">
    <property type="protein sequence ID" value="CAH3138141.1"/>
    <property type="molecule type" value="Genomic_DNA"/>
</dbReference>
<gene>
    <name evidence="1" type="ORF">PLOB_00040016</name>
</gene>
<sequence>MTHLFMDIKQELQLDDTSLLIPKTDVVINVTRTGKAVTLINLSFTGSETVFRMFNELFLLMCIPSLDSFFRNQTTGKLKEMMGFIVDNGPSEAQNNFSVQMLIVRLVKFLDLDKATQRSFAEYLSKRNFVERVHTVENKVLSDHGPFSSKQVHEAGSPGSKEHKENMERMAQDIVKCIGKGVFNKEQIRCFRGTGSEENYIFGDEEELKNFSPLSEERKRKDKTYYLPIKSEK</sequence>
<dbReference type="Proteomes" id="UP001159405">
    <property type="component" value="Unassembled WGS sequence"/>
</dbReference>
<reference evidence="1 2" key="1">
    <citation type="submission" date="2022-05" db="EMBL/GenBank/DDBJ databases">
        <authorList>
            <consortium name="Genoscope - CEA"/>
            <person name="William W."/>
        </authorList>
    </citation>
    <scope>NUCLEOTIDE SEQUENCE [LARGE SCALE GENOMIC DNA]</scope>
</reference>
<evidence type="ECO:0000313" key="2">
    <source>
        <dbReference type="Proteomes" id="UP001159405"/>
    </source>
</evidence>
<proteinExistence type="predicted"/>
<accession>A0ABN8P969</accession>
<evidence type="ECO:0000313" key="1">
    <source>
        <dbReference type="EMBL" id="CAH3138141.1"/>
    </source>
</evidence>
<comment type="caution">
    <text evidence="1">The sequence shown here is derived from an EMBL/GenBank/DDBJ whole genome shotgun (WGS) entry which is preliminary data.</text>
</comment>
<name>A0ABN8P969_9CNID</name>
<protein>
    <submittedName>
        <fullName evidence="1">Uncharacterized protein</fullName>
    </submittedName>
</protein>
<organism evidence="1 2">
    <name type="scientific">Porites lobata</name>
    <dbReference type="NCBI Taxonomy" id="104759"/>
    <lineage>
        <taxon>Eukaryota</taxon>
        <taxon>Metazoa</taxon>
        <taxon>Cnidaria</taxon>
        <taxon>Anthozoa</taxon>
        <taxon>Hexacorallia</taxon>
        <taxon>Scleractinia</taxon>
        <taxon>Fungiina</taxon>
        <taxon>Poritidae</taxon>
        <taxon>Porites</taxon>
    </lineage>
</organism>
<keyword evidence="2" id="KW-1185">Reference proteome</keyword>